<dbReference type="GO" id="GO:0006914">
    <property type="term" value="P:autophagy"/>
    <property type="evidence" value="ECO:0007669"/>
    <property type="project" value="TreeGrafter"/>
</dbReference>
<dbReference type="Pfam" id="PF25037">
    <property type="entry name" value="VPS13_C"/>
    <property type="match status" value="1"/>
</dbReference>
<keyword evidence="3" id="KW-0445">Lipid transport</keyword>
<accession>A0A8B9QIF8</accession>
<evidence type="ECO:0000313" key="9">
    <source>
        <dbReference type="Ensembl" id="ENSAOWP00000025653.1"/>
    </source>
</evidence>
<dbReference type="InterPro" id="IPR056748">
    <property type="entry name" value="VPS13-like_C"/>
</dbReference>
<dbReference type="GO" id="GO:0045053">
    <property type="term" value="P:protein retention in Golgi apparatus"/>
    <property type="evidence" value="ECO:0007669"/>
    <property type="project" value="TreeGrafter"/>
</dbReference>
<evidence type="ECO:0000256" key="3">
    <source>
        <dbReference type="ARBA" id="ARBA00023055"/>
    </source>
</evidence>
<dbReference type="Pfam" id="PF25036">
    <property type="entry name" value="VPS13_VAB"/>
    <property type="match status" value="1"/>
</dbReference>
<feature type="domain" description="Chorein N-terminal" evidence="5">
    <location>
        <begin position="194"/>
        <end position="379"/>
    </location>
</feature>
<feature type="compositionally biased region" description="Polar residues" evidence="4">
    <location>
        <begin position="686"/>
        <end position="696"/>
    </location>
</feature>
<reference evidence="9" key="2">
    <citation type="submission" date="2025-09" db="UniProtKB">
        <authorList>
            <consortium name="Ensembl"/>
        </authorList>
    </citation>
    <scope>IDENTIFICATION</scope>
</reference>
<evidence type="ECO:0000256" key="4">
    <source>
        <dbReference type="SAM" id="MobiDB-lite"/>
    </source>
</evidence>
<evidence type="ECO:0008006" key="11">
    <source>
        <dbReference type="Google" id="ProtNLM"/>
    </source>
</evidence>
<reference evidence="9" key="1">
    <citation type="submission" date="2025-08" db="UniProtKB">
        <authorList>
            <consortium name="Ensembl"/>
        </authorList>
    </citation>
    <scope>IDENTIFICATION</scope>
</reference>
<evidence type="ECO:0000259" key="7">
    <source>
        <dbReference type="Pfam" id="PF25036"/>
    </source>
</evidence>
<dbReference type="Proteomes" id="UP000694424">
    <property type="component" value="Unplaced"/>
</dbReference>
<dbReference type="Ensembl" id="ENSAOWT00000029059.1">
    <property type="protein sequence ID" value="ENSAOWP00000025653.1"/>
    <property type="gene ID" value="ENSAOWG00000017122.1"/>
</dbReference>
<dbReference type="GO" id="GO:0006869">
    <property type="term" value="P:lipid transport"/>
    <property type="evidence" value="ECO:0007669"/>
    <property type="project" value="UniProtKB-KW"/>
</dbReference>
<evidence type="ECO:0000256" key="1">
    <source>
        <dbReference type="ARBA" id="ARBA00006545"/>
    </source>
</evidence>
<dbReference type="InterPro" id="IPR009543">
    <property type="entry name" value="VPS13_VAB"/>
</dbReference>
<sequence>MKSKSRSDLSELKVGQSTIEDIMSRAYDSFDIQLSSIQLLYSKHDENWQEARKLKYSSQHILQPLDVKVEFSRAMVVTDARMPRFKMSGQLPLLSIQVSDQKLTSILELIDSIPKPESTPATGSPPKISEAAISPVLSAPHLSQGVLPVLDLHSLAESESEEEFYDALSSPVEDMPFFEASCGSLKRGNSTRRQKLRKQESRKNMTDFQLRFEVAEVLIKLCRLTDNIETPVLQLEVVGLGTELKLRTFDMTANAFLREVCLLCPEYMDDNDKPVYIITTLDNVEDDLLTLEYIKADINGPELKTAYQNVLQKIKVNFSSLDVHLHTETLLNAMNYLNSLLPKQETKVAEEPVQEKVEEKKDVLKKLTSKKSKCEDVIDLNICADLSCLRVFIREKKHRISEIHIEGLDSQVIMKKAATEVNAKLKNIIIVDSDEMALYKKALYITGKEVFNFRMISYVNATDGIAYTNMDVVDSRIYLTVGCIQVVFVNKFVSSILAFINNFQAAKAAVTEATVQAAEKAATGVKELAERSSRLSLDINIKAPVVIVPQSAMSANVLVADLGLITVKNRFIIAKTKTRYTLPPVIDSMTVKLSELKLYRSYYESGSLQTEVQLLQPLNLEVIVERNLAAAWYSEVPDIEISGRLKPMNLILSQEDITTILRTLNENIGGSSGAPPPLPEPKDTNSHCSDARSTSQHSAGVTVVTSAVVELHSPIKIKTTLKLDFRFDSLTLVLYSPNSKQAAVMDQRDDLLKLAEFKLVLMSAAVKMLSDGSMNASVKLANCTLDDKRQSIQKATPRSVMVEMKHGFEKKFMVDISYKQGRDGTLLDMIVQEIYLCASMEFLLTVADIFLKANAETQNWTQYSRSPLQPVSTMEMNIIVKNPEIVFVADLTRSDAPALVVTTQCEVFIKNSPEKYSMTAAVKEIQMKACPFLPEKRKGNIITVLQPCDFFFEMKQSGTNPQFADLTIKSLTIKVSPIIINTVITITSALSPTTETTEEEISQIPPDLWNKKDIKNLKMWFLEESNENEDINPTTELVPTGETLKMNIESVIITLEAGVGHRTVPMLLAKSSFLGEVKNWSTLINLHSRLELEVHYFNEMFGVWEPLLEPLEIEKTDLFKPWILEIKMKKKAKKALVESDAEEENYKVPEYKTVIHVSSKDQLNITLSKCGLLMLSNLGTAFAEAASQTSDIFKKDRAPFVIMNSLGLPITVSPSDSFSVINIEFGAKIFHLKDGENLNMEYVRTKNESDQFTAMTTLSSKRFYIQICPHNHSTVEKIPLTKVGRCLYTVRHEESGVERSIVCQIDTVEGSKMITIRSPIQIRNHFSIPLNIFEEGRCLGTALPENEFNIPLSSYRYYLDGEYDMCEGITFDEIMKNVDSLLQRKCQSVKSTNYSLVINIVPVKDTLTSSLCADDQWDFPYVVHLWPSVLLRNLLPYQITYSVEGNGNKYDTLGDGCSAQIHNAVLDQTKLDLQLLNYLDQNWKSEYHIKSNLPDISFTTFYCITELDKTELDIAVHVTYTAGQMVIAIHSPYWMVNKTGRMLQYKADGIHRKHPPDYKKPLLFSFQPKNFLQNNKVQLMVTDSELSDQFSLDTVGSHGSVKCKSHKKEYQVGVTINNSSFNITRIVTFTPFFMISNRSKYTLEVSEEGKEKWIPIVLQQCIPFWPESDGNKLLVRVENSDLPPKKINFDKQENCLLLHLDNKLGGIIVDVNLTEHSTVITFSNYHDGAAPFLLINHTKEEIIEYGQSSLCELEDCLQPNKAVLYTWGDPTGSRKLKWKCGKRTEEITPKEDRMEILSLDTRKMVYLVSFFEGLQRIVLITEDQNVFKLTYESVKAELAEQEIVLSLQDVGISLVNNYTKQEVSYIGITSSDVVWETKPKKKSRWRPMSVKQTDKLEQEFKDYSELTPLENKIIELESNVLVCLTPNGSNMKMQQPNEIPIRRNYLPALKVEYSSSAHQKSFRIQVYRIQIQNQIPGAIFPFVFYPIKPPKSITLDSAPKPFTDVSIVMRTAGHSQISHIKYFKVLIQEMDLRIDLGFLYAVVEFFTQTDVPSDQELELFKKDVESLQEELMSVSSMDTSQISLYEYFHISPIKLHLSFSLSTGGEDSNKEERKNELIPLQSLNLLLKSIGATLTDVQDVVFKLAFFELNYHFCTTQQLQSAVIRHYSKQAIKQMYVLILGLDVLGNPFGFIRGLSEGVEAFFYEPYQGAIQGPEEFIEGMALGLKALVGGAVGGLAGAASRITGAMAKGVAAITMDEDYQQKRREAMNRQPTGLREGITRGGKGLVSGFVSGITGIVTKPIRGAQKEGAAGFFKGVGKGLVGAVARPTGGIIDMASSTFQGIKKVADSSEDVISLRPPRFFGEDGVIRPYRLRDGTGSQMLQKIENGRFAKFRYIAHAMVNSTDLLMVTKSGVLFVTKGTFGQLTCEWQYTYDEFTKEPFIVDGRRLRIEAKERVKSVFHAKEFGKIINFKTPEDAKWILSKLEEVRENQPKL</sequence>
<protein>
    <recommendedName>
        <fullName evidence="11">Vacuolar protein sorting-associated protein 13A</fullName>
    </recommendedName>
</protein>
<keyword evidence="10" id="KW-1185">Reference proteome</keyword>
<evidence type="ECO:0000256" key="2">
    <source>
        <dbReference type="ARBA" id="ARBA00022448"/>
    </source>
</evidence>
<name>A0A8B9QIF8_APTOW</name>
<feature type="domain" description="Vacuolar protein sorting-associated protein 13 VPS13 adaptor binding" evidence="7">
    <location>
        <begin position="1259"/>
        <end position="1772"/>
    </location>
</feature>
<comment type="similarity">
    <text evidence="1">Belongs to the VPS13 family.</text>
</comment>
<feature type="region of interest" description="Disordered" evidence="4">
    <location>
        <begin position="668"/>
        <end position="696"/>
    </location>
</feature>
<dbReference type="Pfam" id="PF25033">
    <property type="entry name" value="VPS13_M"/>
    <property type="match status" value="1"/>
</dbReference>
<dbReference type="GO" id="GO:0006623">
    <property type="term" value="P:protein targeting to vacuole"/>
    <property type="evidence" value="ECO:0007669"/>
    <property type="project" value="TreeGrafter"/>
</dbReference>
<proteinExistence type="inferred from homology"/>
<feature type="domain" description="Intermembrane lipid transfer protein VPS13-like C-terminal" evidence="8">
    <location>
        <begin position="2356"/>
        <end position="2471"/>
    </location>
</feature>
<evidence type="ECO:0000259" key="5">
    <source>
        <dbReference type="Pfam" id="PF12624"/>
    </source>
</evidence>
<dbReference type="InterPro" id="IPR026847">
    <property type="entry name" value="VPS13"/>
</dbReference>
<keyword evidence="2" id="KW-0813">Transport</keyword>
<dbReference type="InterPro" id="IPR056747">
    <property type="entry name" value="VPS13-like_M"/>
</dbReference>
<evidence type="ECO:0000313" key="10">
    <source>
        <dbReference type="Proteomes" id="UP000694424"/>
    </source>
</evidence>
<evidence type="ECO:0000259" key="8">
    <source>
        <dbReference type="Pfam" id="PF25037"/>
    </source>
</evidence>
<organism evidence="9 10">
    <name type="scientific">Apteryx owenii</name>
    <name type="common">Little spotted kiwi</name>
    <dbReference type="NCBI Taxonomy" id="8824"/>
    <lineage>
        <taxon>Eukaryota</taxon>
        <taxon>Metazoa</taxon>
        <taxon>Chordata</taxon>
        <taxon>Craniata</taxon>
        <taxon>Vertebrata</taxon>
        <taxon>Euteleostomi</taxon>
        <taxon>Archelosauria</taxon>
        <taxon>Archosauria</taxon>
        <taxon>Dinosauria</taxon>
        <taxon>Saurischia</taxon>
        <taxon>Theropoda</taxon>
        <taxon>Coelurosauria</taxon>
        <taxon>Aves</taxon>
        <taxon>Palaeognathae</taxon>
        <taxon>Apterygiformes</taxon>
        <taxon>Apterygidae</taxon>
        <taxon>Apteryx</taxon>
    </lineage>
</organism>
<feature type="domain" description="VPS13-like middle region" evidence="6">
    <location>
        <begin position="392"/>
        <end position="1182"/>
    </location>
</feature>
<dbReference type="PANTHER" id="PTHR16166">
    <property type="entry name" value="VACUOLAR PROTEIN SORTING-ASSOCIATED PROTEIN VPS13"/>
    <property type="match status" value="1"/>
</dbReference>
<dbReference type="InterPro" id="IPR026854">
    <property type="entry name" value="VPS13_N"/>
</dbReference>
<dbReference type="PANTHER" id="PTHR16166:SF22">
    <property type="entry name" value="INTERMEMBRANE LIPID TRANSFER PROTEIN VPS13A"/>
    <property type="match status" value="1"/>
</dbReference>
<feature type="domain" description="Chorein N-terminal" evidence="5">
    <location>
        <begin position="4"/>
        <end position="122"/>
    </location>
</feature>
<dbReference type="Pfam" id="PF12624">
    <property type="entry name" value="VPS13_N"/>
    <property type="match status" value="2"/>
</dbReference>
<evidence type="ECO:0000259" key="6">
    <source>
        <dbReference type="Pfam" id="PF25033"/>
    </source>
</evidence>